<comment type="caution">
    <text evidence="3">The sequence shown here is derived from an EMBL/GenBank/DDBJ whole genome shotgun (WGS) entry which is preliminary data.</text>
</comment>
<evidence type="ECO:0000259" key="2">
    <source>
        <dbReference type="PROSITE" id="PS51186"/>
    </source>
</evidence>
<feature type="domain" description="N-acetyltransferase" evidence="2">
    <location>
        <begin position="15"/>
        <end position="171"/>
    </location>
</feature>
<accession>A0A8H1LC84</accession>
<evidence type="ECO:0000313" key="3">
    <source>
        <dbReference type="EMBL" id="TGG82242.1"/>
    </source>
</evidence>
<keyword evidence="3" id="KW-0808">Transferase</keyword>
<reference evidence="3 4" key="1">
    <citation type="submission" date="2018-10" db="EMBL/GenBank/DDBJ databases">
        <title>Isolation of pseudouridimycin from Streptomyces albus DSM 40763.</title>
        <authorList>
            <person name="Rosenqvist P."/>
            <person name="Metsae-Ketelae M."/>
            <person name="Virta P."/>
        </authorList>
    </citation>
    <scope>NUCLEOTIDE SEQUENCE [LARGE SCALE GENOMIC DNA]</scope>
    <source>
        <strain evidence="3 4">DSM 40763</strain>
    </source>
</reference>
<dbReference type="SUPFAM" id="SSF55729">
    <property type="entry name" value="Acyl-CoA N-acyltransferases (Nat)"/>
    <property type="match status" value="1"/>
</dbReference>
<dbReference type="RefSeq" id="WP_016467764.1">
    <property type="nucleotide sequence ID" value="NZ_BBQG01000011.1"/>
</dbReference>
<gene>
    <name evidence="3" type="ORF">D8771_16730</name>
</gene>
<dbReference type="Proteomes" id="UP000298111">
    <property type="component" value="Unassembled WGS sequence"/>
</dbReference>
<feature type="region of interest" description="Disordered" evidence="1">
    <location>
        <begin position="177"/>
        <end position="196"/>
    </location>
</feature>
<dbReference type="InterPro" id="IPR016181">
    <property type="entry name" value="Acyl_CoA_acyltransferase"/>
</dbReference>
<dbReference type="GeneID" id="75184891"/>
<dbReference type="GO" id="GO:1990189">
    <property type="term" value="F:protein N-terminal-serine acetyltransferase activity"/>
    <property type="evidence" value="ECO:0007669"/>
    <property type="project" value="TreeGrafter"/>
</dbReference>
<dbReference type="GO" id="GO:0008999">
    <property type="term" value="F:protein-N-terminal-alanine acetyltransferase activity"/>
    <property type="evidence" value="ECO:0007669"/>
    <property type="project" value="TreeGrafter"/>
</dbReference>
<name>A0A8H1LC84_9ACTN</name>
<dbReference type="PANTHER" id="PTHR43441:SF10">
    <property type="entry name" value="ACETYLTRANSFERASE"/>
    <property type="match status" value="1"/>
</dbReference>
<dbReference type="Pfam" id="PF13302">
    <property type="entry name" value="Acetyltransf_3"/>
    <property type="match status" value="1"/>
</dbReference>
<dbReference type="GO" id="GO:0005737">
    <property type="term" value="C:cytoplasm"/>
    <property type="evidence" value="ECO:0007669"/>
    <property type="project" value="TreeGrafter"/>
</dbReference>
<dbReference type="PROSITE" id="PS51186">
    <property type="entry name" value="GNAT"/>
    <property type="match status" value="1"/>
</dbReference>
<sequence>MTSTFPDTTISTDRLVLRPFEEADVPALTEMMADDQIAAWMGTPVPYTRTEAHDFVTRHAPGRRTSGEGIVFAVTELLTQRLVGSVELRGADWRVLSAEAVYATASWARGEGYASESLQAVAQWLFHDQKFERLEIRTAADNTAAQQVAQKLGCISEGVLRHAGIARTRTENWAIPHTGAGTHPRNWAVPHTGGGTLPRAGADTANGDGDWAEIRTDLIVWSLLPEDIDGSFEQLTPRAW</sequence>
<dbReference type="AlphaFoldDB" id="A0A8H1LC84"/>
<evidence type="ECO:0000313" key="4">
    <source>
        <dbReference type="Proteomes" id="UP000298111"/>
    </source>
</evidence>
<dbReference type="Gene3D" id="3.40.630.30">
    <property type="match status" value="1"/>
</dbReference>
<dbReference type="InterPro" id="IPR000182">
    <property type="entry name" value="GNAT_dom"/>
</dbReference>
<dbReference type="EMBL" id="RCIY01000062">
    <property type="protein sequence ID" value="TGG82242.1"/>
    <property type="molecule type" value="Genomic_DNA"/>
</dbReference>
<evidence type="ECO:0000256" key="1">
    <source>
        <dbReference type="SAM" id="MobiDB-lite"/>
    </source>
</evidence>
<organism evidence="3 4">
    <name type="scientific">Streptomyces albus</name>
    <dbReference type="NCBI Taxonomy" id="1888"/>
    <lineage>
        <taxon>Bacteria</taxon>
        <taxon>Bacillati</taxon>
        <taxon>Actinomycetota</taxon>
        <taxon>Actinomycetes</taxon>
        <taxon>Kitasatosporales</taxon>
        <taxon>Streptomycetaceae</taxon>
        <taxon>Streptomyces</taxon>
    </lineage>
</organism>
<dbReference type="InterPro" id="IPR051908">
    <property type="entry name" value="Ribosomal_N-acetyltransferase"/>
</dbReference>
<dbReference type="PANTHER" id="PTHR43441">
    <property type="entry name" value="RIBOSOMAL-PROTEIN-SERINE ACETYLTRANSFERASE"/>
    <property type="match status" value="1"/>
</dbReference>
<protein>
    <submittedName>
        <fullName evidence="3">N-acetyltransferase</fullName>
    </submittedName>
</protein>
<proteinExistence type="predicted"/>